<evidence type="ECO:0000313" key="1">
    <source>
        <dbReference type="EMBL" id="CAF4218629.1"/>
    </source>
</evidence>
<gene>
    <name evidence="1" type="ORF">SMN809_LOCUS22625</name>
</gene>
<reference evidence="1" key="1">
    <citation type="submission" date="2021-02" db="EMBL/GenBank/DDBJ databases">
        <authorList>
            <person name="Nowell W R."/>
        </authorList>
    </citation>
    <scope>NUCLEOTIDE SEQUENCE</scope>
</reference>
<accession>A0A8S2SEJ9</accession>
<dbReference type="Proteomes" id="UP000676336">
    <property type="component" value="Unassembled WGS sequence"/>
</dbReference>
<comment type="caution">
    <text evidence="1">The sequence shown here is derived from an EMBL/GenBank/DDBJ whole genome shotgun (WGS) entry which is preliminary data.</text>
</comment>
<sequence length="47" mass="5618">FKYYSVDYIHSLIKQQLTINDTFQSRTIYTHSLHVFRMACGGNFLFL</sequence>
<feature type="non-terminal residue" evidence="1">
    <location>
        <position position="1"/>
    </location>
</feature>
<dbReference type="EMBL" id="CAJOBI010021351">
    <property type="protein sequence ID" value="CAF4218629.1"/>
    <property type="molecule type" value="Genomic_DNA"/>
</dbReference>
<evidence type="ECO:0000313" key="2">
    <source>
        <dbReference type="Proteomes" id="UP000676336"/>
    </source>
</evidence>
<name>A0A8S2SEJ9_9BILA</name>
<protein>
    <submittedName>
        <fullName evidence="1">Uncharacterized protein</fullName>
    </submittedName>
</protein>
<dbReference type="AlphaFoldDB" id="A0A8S2SEJ9"/>
<proteinExistence type="predicted"/>
<organism evidence="1 2">
    <name type="scientific">Rotaria magnacalcarata</name>
    <dbReference type="NCBI Taxonomy" id="392030"/>
    <lineage>
        <taxon>Eukaryota</taxon>
        <taxon>Metazoa</taxon>
        <taxon>Spiralia</taxon>
        <taxon>Gnathifera</taxon>
        <taxon>Rotifera</taxon>
        <taxon>Eurotatoria</taxon>
        <taxon>Bdelloidea</taxon>
        <taxon>Philodinida</taxon>
        <taxon>Philodinidae</taxon>
        <taxon>Rotaria</taxon>
    </lineage>
</organism>